<evidence type="ECO:0008006" key="3">
    <source>
        <dbReference type="Google" id="ProtNLM"/>
    </source>
</evidence>
<proteinExistence type="predicted"/>
<sequence>MQLRCDLYWDKVAFKRLIEAMYACCKQYEQTPNSKEDALPLPRWLAEGYWYIATFVPGHTSHPYWSDIIAKEPEYFSKAYDFLDHVARWFFSGRYPWTREAKVWIYYSVLVELNEAN</sequence>
<dbReference type="Proteomes" id="UP001344906">
    <property type="component" value="Unassembled WGS sequence"/>
</dbReference>
<organism evidence="1 2">
    <name type="scientific">Dictyobacter halimunensis</name>
    <dbReference type="NCBI Taxonomy" id="3026934"/>
    <lineage>
        <taxon>Bacteria</taxon>
        <taxon>Bacillati</taxon>
        <taxon>Chloroflexota</taxon>
        <taxon>Ktedonobacteria</taxon>
        <taxon>Ktedonobacterales</taxon>
        <taxon>Dictyobacteraceae</taxon>
        <taxon>Dictyobacter</taxon>
    </lineage>
</organism>
<comment type="caution">
    <text evidence="1">The sequence shown here is derived from an EMBL/GenBank/DDBJ whole genome shotgun (WGS) entry which is preliminary data.</text>
</comment>
<gene>
    <name evidence="1" type="ORF">KDH_48270</name>
</gene>
<name>A0ABQ6FWL8_9CHLR</name>
<evidence type="ECO:0000313" key="2">
    <source>
        <dbReference type="Proteomes" id="UP001344906"/>
    </source>
</evidence>
<dbReference type="RefSeq" id="WP_338254077.1">
    <property type="nucleotide sequence ID" value="NZ_BSRI01000002.1"/>
</dbReference>
<keyword evidence="2" id="KW-1185">Reference proteome</keyword>
<reference evidence="1 2" key="1">
    <citation type="submission" date="2023-02" db="EMBL/GenBank/DDBJ databases">
        <title>Dictyobacter halimunensis sp. nov., a new member of the class Ktedonobacteria from forest soil in a geothermal area.</title>
        <authorList>
            <person name="Rachmania M.K."/>
            <person name="Ningsih F."/>
            <person name="Sakai Y."/>
            <person name="Yabe S."/>
            <person name="Yokota A."/>
            <person name="Sjamsuridzal W."/>
        </authorList>
    </citation>
    <scope>NUCLEOTIDE SEQUENCE [LARGE SCALE GENOMIC DNA]</scope>
    <source>
        <strain evidence="1 2">S3.2.2.5</strain>
    </source>
</reference>
<evidence type="ECO:0000313" key="1">
    <source>
        <dbReference type="EMBL" id="GLV57993.1"/>
    </source>
</evidence>
<protein>
    <recommendedName>
        <fullName evidence="3">Heparin-sulfate lyase N-terminal domain-containing protein</fullName>
    </recommendedName>
</protein>
<dbReference type="EMBL" id="BSRI01000002">
    <property type="protein sequence ID" value="GLV57993.1"/>
    <property type="molecule type" value="Genomic_DNA"/>
</dbReference>
<accession>A0ABQ6FWL8</accession>